<feature type="domain" description="Trigger factor C-terminal" evidence="12">
    <location>
        <begin position="154"/>
        <end position="297"/>
    </location>
</feature>
<dbReference type="GO" id="GO:0051083">
    <property type="term" value="P:'de novo' cotranslational protein folding"/>
    <property type="evidence" value="ECO:0007669"/>
    <property type="project" value="TreeGrafter"/>
</dbReference>
<feature type="compositionally biased region" description="Polar residues" evidence="10">
    <location>
        <begin position="1"/>
        <end position="12"/>
    </location>
</feature>
<name>A0A1G1V1F1_9BACT</name>
<dbReference type="Pfam" id="PF05698">
    <property type="entry name" value="Trigger_C"/>
    <property type="match status" value="1"/>
</dbReference>
<dbReference type="InterPro" id="IPR008880">
    <property type="entry name" value="Trigger_fac_C"/>
</dbReference>
<evidence type="ECO:0000256" key="10">
    <source>
        <dbReference type="SAM" id="MobiDB-lite"/>
    </source>
</evidence>
<reference evidence="13 14" key="1">
    <citation type="journal article" date="2016" name="Nat. Commun.">
        <title>Thousands of microbial genomes shed light on interconnected biogeochemical processes in an aquifer system.</title>
        <authorList>
            <person name="Anantharaman K."/>
            <person name="Brown C.T."/>
            <person name="Hug L.A."/>
            <person name="Sharon I."/>
            <person name="Castelle C.J."/>
            <person name="Probst A.J."/>
            <person name="Thomas B.C."/>
            <person name="Singh A."/>
            <person name="Wilkins M.J."/>
            <person name="Karaoz U."/>
            <person name="Brodie E.L."/>
            <person name="Williams K.H."/>
            <person name="Hubbard S.S."/>
            <person name="Banfield J.F."/>
        </authorList>
    </citation>
    <scope>NUCLEOTIDE SEQUENCE [LARGE SCALE GENOMIC DNA]</scope>
</reference>
<dbReference type="GO" id="GO:0003755">
    <property type="term" value="F:peptidyl-prolyl cis-trans isomerase activity"/>
    <property type="evidence" value="ECO:0007669"/>
    <property type="project" value="UniProtKB-KW"/>
</dbReference>
<dbReference type="GO" id="GO:0043022">
    <property type="term" value="F:ribosome binding"/>
    <property type="evidence" value="ECO:0007669"/>
    <property type="project" value="TreeGrafter"/>
</dbReference>
<dbReference type="InterPro" id="IPR005215">
    <property type="entry name" value="Trig_fac"/>
</dbReference>
<comment type="catalytic activity">
    <reaction evidence="1">
        <text>[protein]-peptidylproline (omega=180) = [protein]-peptidylproline (omega=0)</text>
        <dbReference type="Rhea" id="RHEA:16237"/>
        <dbReference type="Rhea" id="RHEA-COMP:10747"/>
        <dbReference type="Rhea" id="RHEA-COMP:10748"/>
        <dbReference type="ChEBI" id="CHEBI:83833"/>
        <dbReference type="ChEBI" id="CHEBI:83834"/>
        <dbReference type="EC" id="5.2.1.8"/>
    </reaction>
</comment>
<feature type="region of interest" description="Disordered" evidence="10">
    <location>
        <begin position="1"/>
        <end position="25"/>
    </location>
</feature>
<sequence>MAAKSKNTNQATEAAKKSVLAQTEDKTTQLTLTIPNTLVQTKKEEALVSLAEKLNIPGFRKGKAPRELTEKRINKQDLYNEMLSHLLPEVYAEAVEEHQLRPVLAPRFEILSISEGNDWTVRAITCELPAVEVGDYKSFVKGYLQTAKIWTPSKDGEQDKKEPSLEEKEQKILEAIIKNTKSQIPNVLIEEEVNHKLSRLLDQTQKLGLTVEQYLASTGKTIEGLRAELTQQAREAIMLELALNKIADEEKISVDETEINQIIRASGSEEQAQNATPQQKAMIANVIKRRKAIDRLVNI</sequence>
<comment type="subcellular location">
    <subcellularLocation>
        <location evidence="2">Cytoplasm</location>
    </subcellularLocation>
</comment>
<evidence type="ECO:0000256" key="2">
    <source>
        <dbReference type="ARBA" id="ARBA00004496"/>
    </source>
</evidence>
<evidence type="ECO:0000256" key="5">
    <source>
        <dbReference type="ARBA" id="ARBA00016902"/>
    </source>
</evidence>
<evidence type="ECO:0000259" key="11">
    <source>
        <dbReference type="Pfam" id="PF05697"/>
    </source>
</evidence>
<evidence type="ECO:0000256" key="1">
    <source>
        <dbReference type="ARBA" id="ARBA00000971"/>
    </source>
</evidence>
<dbReference type="GO" id="GO:0015031">
    <property type="term" value="P:protein transport"/>
    <property type="evidence" value="ECO:0007669"/>
    <property type="project" value="InterPro"/>
</dbReference>
<protein>
    <recommendedName>
        <fullName evidence="5">Trigger factor</fullName>
        <ecNumber evidence="4">5.2.1.8</ecNumber>
    </recommendedName>
    <alternativeName>
        <fullName evidence="9">PPIase</fullName>
    </alternativeName>
</protein>
<evidence type="ECO:0000313" key="14">
    <source>
        <dbReference type="Proteomes" id="UP000177967"/>
    </source>
</evidence>
<evidence type="ECO:0000259" key="12">
    <source>
        <dbReference type="Pfam" id="PF05698"/>
    </source>
</evidence>
<evidence type="ECO:0000256" key="9">
    <source>
        <dbReference type="ARBA" id="ARBA00029986"/>
    </source>
</evidence>
<dbReference type="InterPro" id="IPR027304">
    <property type="entry name" value="Trigger_fact/SurA_dom_sf"/>
</dbReference>
<evidence type="ECO:0000256" key="6">
    <source>
        <dbReference type="ARBA" id="ARBA00023110"/>
    </source>
</evidence>
<keyword evidence="6" id="KW-0697">Rotamase</keyword>
<dbReference type="SUPFAM" id="SSF102735">
    <property type="entry name" value="Trigger factor ribosome-binding domain"/>
    <property type="match status" value="1"/>
</dbReference>
<proteinExistence type="inferred from homology"/>
<dbReference type="Gene3D" id="1.10.3120.10">
    <property type="entry name" value="Trigger factor, C-terminal domain"/>
    <property type="match status" value="1"/>
</dbReference>
<dbReference type="InterPro" id="IPR008881">
    <property type="entry name" value="Trigger_fac_ribosome-bd_bac"/>
</dbReference>
<dbReference type="GO" id="GO:0005737">
    <property type="term" value="C:cytoplasm"/>
    <property type="evidence" value="ECO:0007669"/>
    <property type="project" value="UniProtKB-SubCell"/>
</dbReference>
<evidence type="ECO:0000256" key="4">
    <source>
        <dbReference type="ARBA" id="ARBA00013194"/>
    </source>
</evidence>
<dbReference type="PANTHER" id="PTHR30560:SF3">
    <property type="entry name" value="TRIGGER FACTOR-LIKE PROTEIN TIG, CHLOROPLASTIC"/>
    <property type="match status" value="1"/>
</dbReference>
<dbReference type="GO" id="GO:0044183">
    <property type="term" value="F:protein folding chaperone"/>
    <property type="evidence" value="ECO:0007669"/>
    <property type="project" value="TreeGrafter"/>
</dbReference>
<dbReference type="STRING" id="1797513.A2782_01760"/>
<dbReference type="GO" id="GO:0043335">
    <property type="term" value="P:protein unfolding"/>
    <property type="evidence" value="ECO:0007669"/>
    <property type="project" value="TreeGrafter"/>
</dbReference>
<dbReference type="EC" id="5.2.1.8" evidence="4"/>
<dbReference type="Gene3D" id="3.30.70.1050">
    <property type="entry name" value="Trigger factor ribosome-binding domain"/>
    <property type="match status" value="1"/>
</dbReference>
<dbReference type="InterPro" id="IPR036611">
    <property type="entry name" value="Trigger_fac_ribosome-bd_sf"/>
</dbReference>
<dbReference type="AlphaFoldDB" id="A0A1G1V1F1"/>
<organism evidence="13 14">
    <name type="scientific">Candidatus Blackburnbacteria bacterium RIFCSPHIGHO2_01_FULL_43_15b</name>
    <dbReference type="NCBI Taxonomy" id="1797513"/>
    <lineage>
        <taxon>Bacteria</taxon>
        <taxon>Candidatus Blackburniibacteriota</taxon>
    </lineage>
</organism>
<gene>
    <name evidence="13" type="ORF">A2782_01760</name>
</gene>
<feature type="domain" description="Trigger factor ribosome-binding bacterial" evidence="11">
    <location>
        <begin position="22"/>
        <end position="139"/>
    </location>
</feature>
<accession>A0A1G1V1F1</accession>
<dbReference type="InterPro" id="IPR037041">
    <property type="entry name" value="Trigger_fac_C_sf"/>
</dbReference>
<dbReference type="PANTHER" id="PTHR30560">
    <property type="entry name" value="TRIGGER FACTOR CHAPERONE AND PEPTIDYL-PROLYL CIS/TRANS ISOMERASE"/>
    <property type="match status" value="1"/>
</dbReference>
<evidence type="ECO:0000256" key="8">
    <source>
        <dbReference type="ARBA" id="ARBA00023235"/>
    </source>
</evidence>
<dbReference type="EMBL" id="MHBW01000013">
    <property type="protein sequence ID" value="OGY09227.1"/>
    <property type="molecule type" value="Genomic_DNA"/>
</dbReference>
<evidence type="ECO:0000313" key="13">
    <source>
        <dbReference type="EMBL" id="OGY09227.1"/>
    </source>
</evidence>
<dbReference type="Pfam" id="PF05697">
    <property type="entry name" value="Trigger_N"/>
    <property type="match status" value="1"/>
</dbReference>
<keyword evidence="8" id="KW-0413">Isomerase</keyword>
<comment type="similarity">
    <text evidence="3">Belongs to the FKBP-type PPIase family. Tig subfamily.</text>
</comment>
<comment type="caution">
    <text evidence="13">The sequence shown here is derived from an EMBL/GenBank/DDBJ whole genome shotgun (WGS) entry which is preliminary data.</text>
</comment>
<dbReference type="SUPFAM" id="SSF109998">
    <property type="entry name" value="Triger factor/SurA peptide-binding domain-like"/>
    <property type="match status" value="1"/>
</dbReference>
<dbReference type="Proteomes" id="UP000177967">
    <property type="component" value="Unassembled WGS sequence"/>
</dbReference>
<keyword evidence="7" id="KW-0143">Chaperone</keyword>
<evidence type="ECO:0000256" key="3">
    <source>
        <dbReference type="ARBA" id="ARBA00005464"/>
    </source>
</evidence>
<evidence type="ECO:0000256" key="7">
    <source>
        <dbReference type="ARBA" id="ARBA00023186"/>
    </source>
</evidence>